<dbReference type="Gene3D" id="1.10.260.40">
    <property type="entry name" value="lambda repressor-like DNA-binding domains"/>
    <property type="match status" value="1"/>
</dbReference>
<dbReference type="EMBL" id="JAHESD010000003">
    <property type="protein sequence ID" value="MBT1702157.1"/>
    <property type="molecule type" value="Genomic_DNA"/>
</dbReference>
<organism evidence="5 6">
    <name type="scientific">Chryseosolibacter indicus</name>
    <dbReference type="NCBI Taxonomy" id="2782351"/>
    <lineage>
        <taxon>Bacteria</taxon>
        <taxon>Pseudomonadati</taxon>
        <taxon>Bacteroidota</taxon>
        <taxon>Cytophagia</taxon>
        <taxon>Cytophagales</taxon>
        <taxon>Chryseotaleaceae</taxon>
        <taxon>Chryseosolibacter</taxon>
    </lineage>
</organism>
<dbReference type="SUPFAM" id="SSF47413">
    <property type="entry name" value="lambda repressor-like DNA-binding domains"/>
    <property type="match status" value="1"/>
</dbReference>
<dbReference type="PROSITE" id="PS50932">
    <property type="entry name" value="HTH_LACI_2"/>
    <property type="match status" value="1"/>
</dbReference>
<reference evidence="5 6" key="1">
    <citation type="submission" date="2021-05" db="EMBL/GenBank/DDBJ databases">
        <title>A Polyphasic approach of four new species of the genus Ohtaekwangia: Ohtaekwangia histidinii sp. nov., Ohtaekwangia cretensis sp. nov., Ohtaekwangia indiensis sp. nov., Ohtaekwangia reichenbachii sp. nov. from diverse environment.</title>
        <authorList>
            <person name="Octaviana S."/>
        </authorList>
    </citation>
    <scope>NUCLEOTIDE SEQUENCE [LARGE SCALE GENOMIC DNA]</scope>
    <source>
        <strain evidence="5 6">PWU20</strain>
    </source>
</reference>
<protein>
    <submittedName>
        <fullName evidence="5">LacI family DNA-binding transcriptional regulator</fullName>
    </submittedName>
</protein>
<evidence type="ECO:0000259" key="4">
    <source>
        <dbReference type="PROSITE" id="PS50932"/>
    </source>
</evidence>
<feature type="domain" description="HTH lacI-type" evidence="4">
    <location>
        <begin position="9"/>
        <end position="63"/>
    </location>
</feature>
<dbReference type="GO" id="GO:0003677">
    <property type="term" value="F:DNA binding"/>
    <property type="evidence" value="ECO:0007669"/>
    <property type="project" value="UniProtKB-KW"/>
</dbReference>
<feature type="non-terminal residue" evidence="5">
    <location>
        <position position="354"/>
    </location>
</feature>
<dbReference type="Gene3D" id="3.40.50.2300">
    <property type="match status" value="2"/>
</dbReference>
<evidence type="ECO:0000256" key="2">
    <source>
        <dbReference type="ARBA" id="ARBA00023125"/>
    </source>
</evidence>
<dbReference type="Pfam" id="PF00356">
    <property type="entry name" value="LacI"/>
    <property type="match status" value="1"/>
</dbReference>
<dbReference type="InterPro" id="IPR000843">
    <property type="entry name" value="HTH_LacI"/>
</dbReference>
<dbReference type="Pfam" id="PF13407">
    <property type="entry name" value="Peripla_BP_4"/>
    <property type="match status" value="1"/>
</dbReference>
<dbReference type="PANTHER" id="PTHR30146">
    <property type="entry name" value="LACI-RELATED TRANSCRIPTIONAL REPRESSOR"/>
    <property type="match status" value="1"/>
</dbReference>
<evidence type="ECO:0000313" key="6">
    <source>
        <dbReference type="Proteomes" id="UP000772618"/>
    </source>
</evidence>
<sequence length="354" mass="40254">MLQMNTKNIRIKDIAQLAGVSVGTVDRVLHNRGRVSEEALKKVLSVLEQIDYKPNLIARTLGSNKTYKIAALIPNPDQDPYWASSKSGISLAEAEWLRYGVKVEPYFFNLYDKSSFKQIAESVSEAQPDGILIAPIFYHEALPFFEVYKTNEIPYVLFNTNIPEAEAISFIGQNLYQSGRVGAELMYFAQENKSGVLTVLHINEDLGNSVHLAEKERGFREYFDKRTDHQFEINTLNLNDASNLERQLEEYLSQKEIKGIFVTTSKGTYVIASILEKLNQTNVKLVGYDMLQENIRFMKKGVVDFLINQNPKRQAFLGISHLVGHLILKKDAPQQELLPLEIISKENLDSYLNS</sequence>
<evidence type="ECO:0000256" key="1">
    <source>
        <dbReference type="ARBA" id="ARBA00023015"/>
    </source>
</evidence>
<comment type="caution">
    <text evidence="5">The sequence shown here is derived from an EMBL/GenBank/DDBJ whole genome shotgun (WGS) entry which is preliminary data.</text>
</comment>
<dbReference type="Proteomes" id="UP000772618">
    <property type="component" value="Unassembled WGS sequence"/>
</dbReference>
<keyword evidence="1" id="KW-0805">Transcription regulation</keyword>
<proteinExistence type="predicted"/>
<evidence type="ECO:0000313" key="5">
    <source>
        <dbReference type="EMBL" id="MBT1702157.1"/>
    </source>
</evidence>
<dbReference type="InterPro" id="IPR010982">
    <property type="entry name" value="Lambda_DNA-bd_dom_sf"/>
</dbReference>
<gene>
    <name evidence="5" type="ORF">KK060_02645</name>
</gene>
<dbReference type="InterPro" id="IPR025997">
    <property type="entry name" value="SBP_2_dom"/>
</dbReference>
<accession>A0ABS5VN06</accession>
<evidence type="ECO:0000256" key="3">
    <source>
        <dbReference type="ARBA" id="ARBA00023163"/>
    </source>
</evidence>
<keyword evidence="2 5" id="KW-0238">DNA-binding</keyword>
<dbReference type="PROSITE" id="PS00356">
    <property type="entry name" value="HTH_LACI_1"/>
    <property type="match status" value="1"/>
</dbReference>
<dbReference type="InterPro" id="IPR028082">
    <property type="entry name" value="Peripla_BP_I"/>
</dbReference>
<dbReference type="CDD" id="cd01392">
    <property type="entry name" value="HTH_LacI"/>
    <property type="match status" value="1"/>
</dbReference>
<keyword evidence="6" id="KW-1185">Reference proteome</keyword>
<name>A0ABS5VN06_9BACT</name>
<dbReference type="PANTHER" id="PTHR30146:SF144">
    <property type="entry name" value="LACI-FAMILY TRANSCRIPTION REGULATOR"/>
    <property type="match status" value="1"/>
</dbReference>
<keyword evidence="3" id="KW-0804">Transcription</keyword>
<dbReference type="SUPFAM" id="SSF53822">
    <property type="entry name" value="Periplasmic binding protein-like I"/>
    <property type="match status" value="1"/>
</dbReference>
<dbReference type="RefSeq" id="WP_254151887.1">
    <property type="nucleotide sequence ID" value="NZ_JAHESD010000003.1"/>
</dbReference>
<dbReference type="SMART" id="SM00354">
    <property type="entry name" value="HTH_LACI"/>
    <property type="match status" value="1"/>
</dbReference>